<proteinExistence type="predicted"/>
<evidence type="ECO:0000313" key="4">
    <source>
        <dbReference type="RefSeq" id="XP_026078892.1"/>
    </source>
</evidence>
<feature type="repeat" description="FG-GAP" evidence="1">
    <location>
        <begin position="27"/>
        <end position="95"/>
    </location>
</feature>
<keyword evidence="2" id="KW-0732">Signal</keyword>
<dbReference type="SMART" id="SM00191">
    <property type="entry name" value="Int_alpha"/>
    <property type="match status" value="1"/>
</dbReference>
<dbReference type="GO" id="GO:0033627">
    <property type="term" value="P:cell adhesion mediated by integrin"/>
    <property type="evidence" value="ECO:0007669"/>
    <property type="project" value="TreeGrafter"/>
</dbReference>
<keyword evidence="3" id="KW-1185">Reference proteome</keyword>
<dbReference type="PROSITE" id="PS51470">
    <property type="entry name" value="FG_GAP"/>
    <property type="match status" value="1"/>
</dbReference>
<dbReference type="OrthoDB" id="8883239at2759"/>
<feature type="chain" id="PRO_5027619884" evidence="2">
    <location>
        <begin position="22"/>
        <end position="166"/>
    </location>
</feature>
<dbReference type="Proteomes" id="UP000515129">
    <property type="component" value="Chromosome 37"/>
</dbReference>
<dbReference type="GO" id="GO:0009897">
    <property type="term" value="C:external side of plasma membrane"/>
    <property type="evidence" value="ECO:0007669"/>
    <property type="project" value="TreeGrafter"/>
</dbReference>
<dbReference type="RefSeq" id="XP_026078892.1">
    <property type="nucleotide sequence ID" value="XM_026223107.1"/>
</dbReference>
<evidence type="ECO:0000256" key="1">
    <source>
        <dbReference type="PROSITE-ProRule" id="PRU00803"/>
    </source>
</evidence>
<name>A0A6P6L5E9_CARAU</name>
<dbReference type="PANTHER" id="PTHR23220:SF89">
    <property type="entry name" value="INTEGRIN ALPHA-3"/>
    <property type="match status" value="1"/>
</dbReference>
<gene>
    <name evidence="4" type="primary">LOC113056361</name>
</gene>
<feature type="signal peptide" evidence="2">
    <location>
        <begin position="1"/>
        <end position="21"/>
    </location>
</feature>
<organism evidence="3 4">
    <name type="scientific">Carassius auratus</name>
    <name type="common">Goldfish</name>
    <dbReference type="NCBI Taxonomy" id="7957"/>
    <lineage>
        <taxon>Eukaryota</taxon>
        <taxon>Metazoa</taxon>
        <taxon>Chordata</taxon>
        <taxon>Craniata</taxon>
        <taxon>Vertebrata</taxon>
        <taxon>Euteleostomi</taxon>
        <taxon>Actinopterygii</taxon>
        <taxon>Neopterygii</taxon>
        <taxon>Teleostei</taxon>
        <taxon>Ostariophysi</taxon>
        <taxon>Cypriniformes</taxon>
        <taxon>Cyprinidae</taxon>
        <taxon>Cyprininae</taxon>
        <taxon>Carassius</taxon>
    </lineage>
</organism>
<dbReference type="KEGG" id="caua:113056361"/>
<dbReference type="GO" id="GO:0005178">
    <property type="term" value="F:integrin binding"/>
    <property type="evidence" value="ECO:0007669"/>
    <property type="project" value="TreeGrafter"/>
</dbReference>
<dbReference type="GO" id="GO:0007160">
    <property type="term" value="P:cell-matrix adhesion"/>
    <property type="evidence" value="ECO:0007669"/>
    <property type="project" value="TreeGrafter"/>
</dbReference>
<dbReference type="AlphaFoldDB" id="A0A6P6L5E9"/>
<dbReference type="PANTHER" id="PTHR23220">
    <property type="entry name" value="INTEGRIN ALPHA"/>
    <property type="match status" value="1"/>
</dbReference>
<protein>
    <submittedName>
        <fullName evidence="4">Integrin alpha-3-like</fullName>
    </submittedName>
</protein>
<evidence type="ECO:0000256" key="2">
    <source>
        <dbReference type="SAM" id="SignalP"/>
    </source>
</evidence>
<evidence type="ECO:0000313" key="3">
    <source>
        <dbReference type="Proteomes" id="UP000515129"/>
    </source>
</evidence>
<dbReference type="InterPro" id="IPR028994">
    <property type="entry name" value="Integrin_alpha_N"/>
</dbReference>
<dbReference type="GO" id="GO:0008305">
    <property type="term" value="C:integrin complex"/>
    <property type="evidence" value="ECO:0007669"/>
    <property type="project" value="TreeGrafter"/>
</dbReference>
<dbReference type="GeneID" id="113056361"/>
<dbReference type="GO" id="GO:0098609">
    <property type="term" value="P:cell-cell adhesion"/>
    <property type="evidence" value="ECO:0007669"/>
    <property type="project" value="TreeGrafter"/>
</dbReference>
<dbReference type="SUPFAM" id="SSF69318">
    <property type="entry name" value="Integrin alpha N-terminal domain"/>
    <property type="match status" value="1"/>
</dbReference>
<dbReference type="InterPro" id="IPR013519">
    <property type="entry name" value="Int_alpha_beta-p"/>
</dbReference>
<dbReference type="Gene3D" id="2.130.10.130">
    <property type="entry name" value="Integrin alpha, N-terminal"/>
    <property type="match status" value="1"/>
</dbReference>
<sequence length="166" mass="18662">MAGKCLQLCVFVIYAIQTNSGFNIDVQFPVIKEGKTKGSLFGFSVALHKQTEKTNNNFLLVGAPQEKAQPQLSKFNINETGAVYYCPISIEQDDCRRMDLISPLFQTRSEEQGGQEYITGDFNGIQGIRKTRSGKHQQVETTNINSKDCGFYTQDNEGLRRHLESN</sequence>
<reference evidence="4" key="1">
    <citation type="submission" date="2025-08" db="UniProtKB">
        <authorList>
            <consortium name="RefSeq"/>
        </authorList>
    </citation>
    <scope>IDENTIFICATION</scope>
    <source>
        <strain evidence="4">Wakin</strain>
        <tissue evidence="4">Muscle</tissue>
    </source>
</reference>
<accession>A0A6P6L5E9</accession>
<dbReference type="GO" id="GO:0050900">
    <property type="term" value="P:leukocyte migration"/>
    <property type="evidence" value="ECO:0007669"/>
    <property type="project" value="TreeGrafter"/>
</dbReference>
<dbReference type="GO" id="GO:0007229">
    <property type="term" value="P:integrin-mediated signaling pathway"/>
    <property type="evidence" value="ECO:0007669"/>
    <property type="project" value="TreeGrafter"/>
</dbReference>